<proteinExistence type="predicted"/>
<dbReference type="GO" id="GO:0000981">
    <property type="term" value="F:DNA-binding transcription factor activity, RNA polymerase II-specific"/>
    <property type="evidence" value="ECO:0007669"/>
    <property type="project" value="TreeGrafter"/>
</dbReference>
<reference evidence="3" key="1">
    <citation type="submission" date="2025-08" db="UniProtKB">
        <authorList>
            <consortium name="RefSeq"/>
        </authorList>
    </citation>
    <scope>IDENTIFICATION</scope>
    <source>
        <strain evidence="3">Airmid</strain>
    </source>
</reference>
<evidence type="ECO:0000313" key="2">
    <source>
        <dbReference type="Proteomes" id="UP000515146"/>
    </source>
</evidence>
<dbReference type="KEGG" id="dpte:113791860"/>
<protein>
    <submittedName>
        <fullName evidence="3">Uncharacterized protein LOC113791860 isoform X1</fullName>
    </submittedName>
</protein>
<dbReference type="OrthoDB" id="6233288at2759"/>
<dbReference type="AlphaFoldDB" id="A0A6P6XX76"/>
<dbReference type="PANTHER" id="PTHR23349">
    <property type="entry name" value="BASIC HELIX-LOOP-HELIX TRANSCRIPTION FACTOR, TWIST"/>
    <property type="match status" value="1"/>
</dbReference>
<sequence length="182" mass="21252">MARFNNHNNNRLPIPAKNAERERSRVRCLRNAFQTLQQCLPSVPPNTKLSKLDILILATNYIQILMQTLNNNNHHHHYDSENNGNNIHEECNIYHHSIDFIQSTATLSSSSTLTEEMATTTFYTIENSSNQSLSKVYRPIKKWPMRSRLYSTMMMIDTFERSKNDETIFEDTMIIDQNIQSI</sequence>
<dbReference type="PROSITE" id="PS50888">
    <property type="entry name" value="BHLH"/>
    <property type="match status" value="1"/>
</dbReference>
<dbReference type="RefSeq" id="XP_027197496.1">
    <property type="nucleotide sequence ID" value="XM_027341695.1"/>
</dbReference>
<evidence type="ECO:0000259" key="1">
    <source>
        <dbReference type="PROSITE" id="PS50888"/>
    </source>
</evidence>
<organism evidence="2 3">
    <name type="scientific">Dermatophagoides pteronyssinus</name>
    <name type="common">European house dust mite</name>
    <dbReference type="NCBI Taxonomy" id="6956"/>
    <lineage>
        <taxon>Eukaryota</taxon>
        <taxon>Metazoa</taxon>
        <taxon>Ecdysozoa</taxon>
        <taxon>Arthropoda</taxon>
        <taxon>Chelicerata</taxon>
        <taxon>Arachnida</taxon>
        <taxon>Acari</taxon>
        <taxon>Acariformes</taxon>
        <taxon>Sarcoptiformes</taxon>
        <taxon>Astigmata</taxon>
        <taxon>Psoroptidia</taxon>
        <taxon>Analgoidea</taxon>
        <taxon>Pyroglyphidae</taxon>
        <taxon>Dermatophagoidinae</taxon>
        <taxon>Dermatophagoides</taxon>
    </lineage>
</organism>
<dbReference type="PANTHER" id="PTHR23349:SF111">
    <property type="entry name" value="BHLH DOMAIN-CONTAINING PROTEIN"/>
    <property type="match status" value="1"/>
</dbReference>
<gene>
    <name evidence="3" type="primary">LOC113791860</name>
</gene>
<name>A0A6P6XX76_DERPT</name>
<keyword evidence="2" id="KW-1185">Reference proteome</keyword>
<dbReference type="GO" id="GO:0032502">
    <property type="term" value="P:developmental process"/>
    <property type="evidence" value="ECO:0007669"/>
    <property type="project" value="TreeGrafter"/>
</dbReference>
<dbReference type="InterPro" id="IPR036638">
    <property type="entry name" value="HLH_DNA-bd_sf"/>
</dbReference>
<feature type="domain" description="BHLH" evidence="1">
    <location>
        <begin position="13"/>
        <end position="65"/>
    </location>
</feature>
<accession>A0A6P6XX76</accession>
<dbReference type="InParanoid" id="A0A6P6XX76"/>
<dbReference type="Gene3D" id="4.10.280.10">
    <property type="entry name" value="Helix-loop-helix DNA-binding domain"/>
    <property type="match status" value="1"/>
</dbReference>
<dbReference type="Proteomes" id="UP000515146">
    <property type="component" value="Unplaced"/>
</dbReference>
<dbReference type="InterPro" id="IPR050283">
    <property type="entry name" value="E-box_TF_Regulators"/>
</dbReference>
<dbReference type="SMART" id="SM00353">
    <property type="entry name" value="HLH"/>
    <property type="match status" value="1"/>
</dbReference>
<dbReference type="SUPFAM" id="SSF47459">
    <property type="entry name" value="HLH, helix-loop-helix DNA-binding domain"/>
    <property type="match status" value="1"/>
</dbReference>
<dbReference type="Pfam" id="PF00010">
    <property type="entry name" value="HLH"/>
    <property type="match status" value="1"/>
</dbReference>
<dbReference type="GO" id="GO:0000977">
    <property type="term" value="F:RNA polymerase II transcription regulatory region sequence-specific DNA binding"/>
    <property type="evidence" value="ECO:0007669"/>
    <property type="project" value="TreeGrafter"/>
</dbReference>
<evidence type="ECO:0000313" key="3">
    <source>
        <dbReference type="RefSeq" id="XP_027197496.1"/>
    </source>
</evidence>
<dbReference type="InterPro" id="IPR011598">
    <property type="entry name" value="bHLH_dom"/>
</dbReference>
<dbReference type="GO" id="GO:0046983">
    <property type="term" value="F:protein dimerization activity"/>
    <property type="evidence" value="ECO:0007669"/>
    <property type="project" value="InterPro"/>
</dbReference>